<dbReference type="PANTHER" id="PTHR33487">
    <property type="entry name" value="CILIA- AND FLAGELLA-ASSOCIATED PROTEIN 54"/>
    <property type="match status" value="1"/>
</dbReference>
<dbReference type="GeneTree" id="ENSGT00940000164546"/>
<name>S4RK57_PETMA</name>
<reference evidence="1" key="1">
    <citation type="submission" date="2025-08" db="UniProtKB">
        <authorList>
            <consortium name="Ensembl"/>
        </authorList>
    </citation>
    <scope>IDENTIFICATION</scope>
</reference>
<dbReference type="STRING" id="7757.ENSPMAP00000005590"/>
<accession>S4RK57</accession>
<organism evidence="1">
    <name type="scientific">Petromyzon marinus</name>
    <name type="common">Sea lamprey</name>
    <dbReference type="NCBI Taxonomy" id="7757"/>
    <lineage>
        <taxon>Eukaryota</taxon>
        <taxon>Metazoa</taxon>
        <taxon>Chordata</taxon>
        <taxon>Craniata</taxon>
        <taxon>Vertebrata</taxon>
        <taxon>Cyclostomata</taxon>
        <taxon>Hyperoartia</taxon>
        <taxon>Petromyzontiformes</taxon>
        <taxon>Petromyzontidae</taxon>
        <taxon>Petromyzon</taxon>
    </lineage>
</organism>
<proteinExistence type="predicted"/>
<dbReference type="HOGENOM" id="CLU_887227_0_0_1"/>
<reference evidence="1" key="2">
    <citation type="submission" date="2025-09" db="UniProtKB">
        <authorList>
            <consortium name="Ensembl"/>
        </authorList>
    </citation>
    <scope>IDENTIFICATION</scope>
</reference>
<dbReference type="GO" id="GO:0060271">
    <property type="term" value="P:cilium assembly"/>
    <property type="evidence" value="ECO:0007669"/>
    <property type="project" value="TreeGrafter"/>
</dbReference>
<sequence length="320" mass="34086">MAIATESCTSRMQFHVPMDVSGQTFIRKVKSHNQSEAPSIDWLGVFILTCATFSELLESDKQQRLRAHALHELGNLHYHSGNTSRAAFTCWSHALDAALGISDCLGSWSDAVARAAGKEASGDASSVLLRLGGVRGCLLAAVLASKIAQFILTADFAVRIRCSVLSSMLFKAIFRASLPHPKADVDYARYEVDGGQGSPVPGVEPLTPSPTPSGGSLDVGTIVSCLSFLARHLHRAGLLLPVLPLLALYQHLVCSICRDVQRSVEGRLLKVNVLTDLALFGDASREMCTVLLGEKLPLPVFPGFRATDSKPAAAAAAVVV</sequence>
<evidence type="ECO:0000313" key="1">
    <source>
        <dbReference type="Ensembl" id="ENSPMAP00000005590.1"/>
    </source>
</evidence>
<dbReference type="AlphaFoldDB" id="S4RK57"/>
<protein>
    <submittedName>
        <fullName evidence="1">Uncharacterized protein</fullName>
    </submittedName>
</protein>
<dbReference type="Ensembl" id="ENSPMAT00000005611.1">
    <property type="protein sequence ID" value="ENSPMAP00000005590.1"/>
    <property type="gene ID" value="ENSPMAG00000005100.1"/>
</dbReference>
<dbReference type="PANTHER" id="PTHR33487:SF1">
    <property type="entry name" value="CILIA- AND FLAGELLA-ASSOCIATED PROTEIN 54"/>
    <property type="match status" value="1"/>
</dbReference>
<dbReference type="OMA" id="KYRADIC"/>